<comment type="caution">
    <text evidence="2">The sequence shown here is derived from an EMBL/GenBank/DDBJ whole genome shotgun (WGS) entry which is preliminary data.</text>
</comment>
<dbReference type="Gene3D" id="3.30.420.10">
    <property type="entry name" value="Ribonuclease H-like superfamily/Ribonuclease H"/>
    <property type="match status" value="1"/>
</dbReference>
<evidence type="ECO:0000313" key="3">
    <source>
        <dbReference type="Proteomes" id="UP001202328"/>
    </source>
</evidence>
<dbReference type="InterPro" id="IPR003165">
    <property type="entry name" value="Piwi"/>
</dbReference>
<evidence type="ECO:0000313" key="2">
    <source>
        <dbReference type="EMBL" id="KAI3850459.1"/>
    </source>
</evidence>
<reference evidence="2" key="1">
    <citation type="submission" date="2022-04" db="EMBL/GenBank/DDBJ databases">
        <title>A functionally conserved STORR gene fusion in Papaver species that diverged 16.8 million years ago.</title>
        <authorList>
            <person name="Catania T."/>
        </authorList>
    </citation>
    <scope>NUCLEOTIDE SEQUENCE</scope>
    <source>
        <strain evidence="2">S-188037</strain>
    </source>
</reference>
<dbReference type="PROSITE" id="PS50822">
    <property type="entry name" value="PIWI"/>
    <property type="match status" value="1"/>
</dbReference>
<dbReference type="GO" id="GO:0003676">
    <property type="term" value="F:nucleic acid binding"/>
    <property type="evidence" value="ECO:0007669"/>
    <property type="project" value="InterPro"/>
</dbReference>
<organism evidence="2 3">
    <name type="scientific">Papaver atlanticum</name>
    <dbReference type="NCBI Taxonomy" id="357466"/>
    <lineage>
        <taxon>Eukaryota</taxon>
        <taxon>Viridiplantae</taxon>
        <taxon>Streptophyta</taxon>
        <taxon>Embryophyta</taxon>
        <taxon>Tracheophyta</taxon>
        <taxon>Spermatophyta</taxon>
        <taxon>Magnoliopsida</taxon>
        <taxon>Ranunculales</taxon>
        <taxon>Papaveraceae</taxon>
        <taxon>Papaveroideae</taxon>
        <taxon>Papaver</taxon>
    </lineage>
</organism>
<keyword evidence="3" id="KW-1185">Reference proteome</keyword>
<evidence type="ECO:0000259" key="1">
    <source>
        <dbReference type="PROSITE" id="PS50822"/>
    </source>
</evidence>
<protein>
    <recommendedName>
        <fullName evidence="1">Piwi domain-containing protein</fullName>
    </recommendedName>
</protein>
<dbReference type="InterPro" id="IPR012337">
    <property type="entry name" value="RNaseH-like_sf"/>
</dbReference>
<gene>
    <name evidence="2" type="ORF">MKW98_000269</name>
</gene>
<dbReference type="EMBL" id="JAJJMB010016019">
    <property type="protein sequence ID" value="KAI3850459.1"/>
    <property type="molecule type" value="Genomic_DNA"/>
</dbReference>
<dbReference type="AlphaFoldDB" id="A0AAD4X700"/>
<accession>A0AAD4X700</accession>
<proteinExistence type="predicted"/>
<dbReference type="Pfam" id="PF02171">
    <property type="entry name" value="Piwi"/>
    <property type="match status" value="1"/>
</dbReference>
<name>A0AAD4X700_9MAGN</name>
<dbReference type="InterPro" id="IPR036397">
    <property type="entry name" value="RNaseH_sf"/>
</dbReference>
<dbReference type="Proteomes" id="UP001202328">
    <property type="component" value="Unassembled WGS sequence"/>
</dbReference>
<feature type="domain" description="Piwi" evidence="1">
    <location>
        <begin position="65"/>
        <end position="94"/>
    </location>
</feature>
<sequence>MTGNECFNDLQVITLHQDFLKDLQWCFNASSKSLLSHWKYLQLQHLELHHLQFRQLIRQKSWEFLIAFLRETGQKPQRIIFYRDGVSEGQFYQFYYMGLMLFASMNLKPGITENLLKNAWQLMFGKYLQVLSKFVCSF</sequence>
<dbReference type="SUPFAM" id="SSF53098">
    <property type="entry name" value="Ribonuclease H-like"/>
    <property type="match status" value="1"/>
</dbReference>